<dbReference type="RefSeq" id="WP_227590241.1">
    <property type="nucleotide sequence ID" value="NZ_CP006842.1"/>
</dbReference>
<reference evidence="2 3" key="1">
    <citation type="journal article" date="2015" name="Int. J. Syst. Evol. Microbiol.">
        <title>Revisiting Corynebacterium glyciniphilum (ex Kubota et al., 1972) sp. nov., nom. rev., isolated from putrefied banana.</title>
        <authorList>
            <person name="Al-Dilaimi A."/>
            <person name="Bednarz H."/>
            <person name="Lomker A."/>
            <person name="Niehaus K."/>
            <person name="Kalinowski J."/>
            <person name="Ruckert C."/>
        </authorList>
    </citation>
    <scope>NUCLEOTIDE SEQUENCE [LARGE SCALE GENOMIC DNA]</scope>
    <source>
        <strain evidence="2">AJ 3170</strain>
    </source>
</reference>
<dbReference type="EMBL" id="CP006842">
    <property type="protein sequence ID" value="AHW64526.1"/>
    <property type="molecule type" value="Genomic_DNA"/>
</dbReference>
<gene>
    <name evidence="2" type="ORF">CGLY_10405</name>
</gene>
<dbReference type="KEGG" id="cgy:CGLY_10405"/>
<evidence type="ECO:0000313" key="2">
    <source>
        <dbReference type="EMBL" id="AHW64526.1"/>
    </source>
</evidence>
<name>X5ED18_9CORY</name>
<accession>X5ED18</accession>
<dbReference type="InterPro" id="IPR016024">
    <property type="entry name" value="ARM-type_fold"/>
</dbReference>
<evidence type="ECO:0000313" key="3">
    <source>
        <dbReference type="Proteomes" id="UP000023703"/>
    </source>
</evidence>
<feature type="region of interest" description="Disordered" evidence="1">
    <location>
        <begin position="71"/>
        <end position="96"/>
    </location>
</feature>
<dbReference type="STRING" id="1404245.CGLY_10405"/>
<protein>
    <submittedName>
        <fullName evidence="2">Uncharacterized protein</fullName>
    </submittedName>
</protein>
<dbReference type="AlphaFoldDB" id="X5ED18"/>
<dbReference type="SUPFAM" id="SSF48371">
    <property type="entry name" value="ARM repeat"/>
    <property type="match status" value="1"/>
</dbReference>
<evidence type="ECO:0000256" key="1">
    <source>
        <dbReference type="SAM" id="MobiDB-lite"/>
    </source>
</evidence>
<dbReference type="Proteomes" id="UP000023703">
    <property type="component" value="Chromosome"/>
</dbReference>
<sequence>MAKETGTGRPPAVKHDIGMALWQTSGSKCRLAAALLVRPKVLDADTMDEMLRDARIPKVHTWSLSYVVMESGRTDERSRHGGSTTLIRRSPPPGGR</sequence>
<dbReference type="HOGENOM" id="CLU_2354994_0_0_11"/>
<organism evidence="2 3">
    <name type="scientific">Corynebacterium glyciniphilum AJ 3170</name>
    <dbReference type="NCBI Taxonomy" id="1404245"/>
    <lineage>
        <taxon>Bacteria</taxon>
        <taxon>Bacillati</taxon>
        <taxon>Actinomycetota</taxon>
        <taxon>Actinomycetes</taxon>
        <taxon>Mycobacteriales</taxon>
        <taxon>Corynebacteriaceae</taxon>
        <taxon>Corynebacterium</taxon>
    </lineage>
</organism>
<proteinExistence type="predicted"/>
<dbReference type="eggNOG" id="COG4912">
    <property type="taxonomic scope" value="Bacteria"/>
</dbReference>
<keyword evidence="3" id="KW-1185">Reference proteome</keyword>